<evidence type="ECO:0000313" key="5">
    <source>
        <dbReference type="EMBL" id="WCO66530.1"/>
    </source>
</evidence>
<protein>
    <recommendedName>
        <fullName evidence="2">ferredoxin--NADP(+) reductase</fullName>
        <ecNumber evidence="2">1.18.1.2</ecNumber>
    </recommendedName>
</protein>
<dbReference type="KEGG" id="ima:PO878_18695"/>
<dbReference type="GO" id="GO:0000166">
    <property type="term" value="F:nucleotide binding"/>
    <property type="evidence" value="ECO:0007669"/>
    <property type="project" value="UniProtKB-KW"/>
</dbReference>
<dbReference type="AlphaFoldDB" id="A0AAE9Y4P9"/>
<organism evidence="5 6">
    <name type="scientific">Iamia majanohamensis</name>
    <dbReference type="NCBI Taxonomy" id="467976"/>
    <lineage>
        <taxon>Bacteria</taxon>
        <taxon>Bacillati</taxon>
        <taxon>Actinomycetota</taxon>
        <taxon>Acidimicrobiia</taxon>
        <taxon>Acidimicrobiales</taxon>
        <taxon>Iamiaceae</taxon>
        <taxon>Iamia</taxon>
    </lineage>
</organism>
<dbReference type="InterPro" id="IPR033892">
    <property type="entry name" value="FNR_bac"/>
</dbReference>
<dbReference type="Pfam" id="PF00175">
    <property type="entry name" value="NAD_binding_1"/>
    <property type="match status" value="1"/>
</dbReference>
<dbReference type="PANTHER" id="PTHR47878:SF2">
    <property type="entry name" value="OXIDOREDUCTASE FAD_NAD(P)-BINDING DOMAIN PROTEIN"/>
    <property type="match status" value="1"/>
</dbReference>
<proteinExistence type="inferred from homology"/>
<dbReference type="RefSeq" id="WP_272736053.1">
    <property type="nucleotide sequence ID" value="NZ_CP116942.1"/>
</dbReference>
<comment type="similarity">
    <text evidence="1">Belongs to the ferredoxin--NADP reductase type 1 family.</text>
</comment>
<dbReference type="InterPro" id="IPR051930">
    <property type="entry name" value="FNR_type-1"/>
</dbReference>
<feature type="domain" description="FAD-binding FR-type" evidence="4">
    <location>
        <begin position="290"/>
        <end position="423"/>
    </location>
</feature>
<dbReference type="CDD" id="cd06195">
    <property type="entry name" value="FNR1"/>
    <property type="match status" value="1"/>
</dbReference>
<dbReference type="InterPro" id="IPR001433">
    <property type="entry name" value="OxRdtase_FAD/NAD-bd"/>
</dbReference>
<dbReference type="SUPFAM" id="SSF52343">
    <property type="entry name" value="Ferredoxin reductase-like, C-terminal NADP-linked domain"/>
    <property type="match status" value="1"/>
</dbReference>
<dbReference type="PANTHER" id="PTHR47878">
    <property type="entry name" value="OXIDOREDUCTASE FAD/NAD(P)-BINDING DOMAIN PROTEIN"/>
    <property type="match status" value="1"/>
</dbReference>
<sequence>MAERSSAASYDLVVIGANAGGFSAATAGLGRVKVLEPGSTIPFGSIVGPEALDISFGETVTSVDVDGEGLVVTTAKGTYGCRVCLVAQRLDSAGWEPPIPVTARDRVHVDRLPDRVADADVLVVGHTDHAVELASRAVEGGANAVLAAGGMDPTLVSPTAAEALRVLEKGRRLTGLFRSVPEQVGEVDGYPMAFFGDRRTPDLQFDHVVFASGRTTVGPDALGVTDAALASGQVWFLGEEEVAPGAPTSPGWRVASDIAAACFPDREVAPSPSPAERRRGVPGVAEELRDEHYNATITYFEPTHSDLWILRVRPDEGTISHLPGQYASLGLGYWEERIDDAVDPGLDGRWDKLVRRSYSISNRMLEPNGYLVGERGEDELEFYIVLVPPTDANVPGLTPRLALKRAGDRIYLGPKVAGRYTLAPVDDPDLSVLFLSTGTGEAPHNNMLVELLRKGHRGPIASAVSVRRWADLAYIDKHRYLEERYPWYSYLPLPTREDDVPKRYIQDAITDGTLEGLLGHDLDPARTHVFLCGNPSMIGLPEEVDGETRYPDTTGVVELLAARGFTLDQRKQRGNVHFEEYW</sequence>
<evidence type="ECO:0000256" key="3">
    <source>
        <dbReference type="ARBA" id="ARBA00022741"/>
    </source>
</evidence>
<dbReference type="PROSITE" id="PS51384">
    <property type="entry name" value="FAD_FR"/>
    <property type="match status" value="1"/>
</dbReference>
<keyword evidence="6" id="KW-1185">Reference proteome</keyword>
<dbReference type="EMBL" id="CP116942">
    <property type="protein sequence ID" value="WCO66530.1"/>
    <property type="molecule type" value="Genomic_DNA"/>
</dbReference>
<dbReference type="SUPFAM" id="SSF51905">
    <property type="entry name" value="FAD/NAD(P)-binding domain"/>
    <property type="match status" value="1"/>
</dbReference>
<dbReference type="EC" id="1.18.1.2" evidence="2"/>
<gene>
    <name evidence="5" type="ORF">PO878_18695</name>
</gene>
<dbReference type="InterPro" id="IPR017938">
    <property type="entry name" value="Riboflavin_synthase-like_b-brl"/>
</dbReference>
<dbReference type="InterPro" id="IPR039261">
    <property type="entry name" value="FNR_nucleotide-bd"/>
</dbReference>
<evidence type="ECO:0000259" key="4">
    <source>
        <dbReference type="PROSITE" id="PS51384"/>
    </source>
</evidence>
<dbReference type="Gene3D" id="2.40.30.10">
    <property type="entry name" value="Translation factors"/>
    <property type="match status" value="1"/>
</dbReference>
<keyword evidence="3" id="KW-0547">Nucleotide-binding</keyword>
<evidence type="ECO:0000256" key="1">
    <source>
        <dbReference type="ARBA" id="ARBA00008312"/>
    </source>
</evidence>
<dbReference type="Gene3D" id="3.40.50.80">
    <property type="entry name" value="Nucleotide-binding domain of ferredoxin-NADP reductase (FNR) module"/>
    <property type="match status" value="1"/>
</dbReference>
<accession>A0AAE9Y4P9</accession>
<evidence type="ECO:0000313" key="6">
    <source>
        <dbReference type="Proteomes" id="UP001216390"/>
    </source>
</evidence>
<dbReference type="GO" id="GO:0004324">
    <property type="term" value="F:ferredoxin-NADP+ reductase activity"/>
    <property type="evidence" value="ECO:0007669"/>
    <property type="project" value="UniProtKB-EC"/>
</dbReference>
<dbReference type="Proteomes" id="UP001216390">
    <property type="component" value="Chromosome"/>
</dbReference>
<dbReference type="InterPro" id="IPR036188">
    <property type="entry name" value="FAD/NAD-bd_sf"/>
</dbReference>
<name>A0AAE9Y4P9_9ACTN</name>
<dbReference type="SUPFAM" id="SSF63380">
    <property type="entry name" value="Riboflavin synthase domain-like"/>
    <property type="match status" value="1"/>
</dbReference>
<evidence type="ECO:0000256" key="2">
    <source>
        <dbReference type="ARBA" id="ARBA00013223"/>
    </source>
</evidence>
<dbReference type="Gene3D" id="3.50.50.60">
    <property type="entry name" value="FAD/NAD(P)-binding domain"/>
    <property type="match status" value="1"/>
</dbReference>
<reference evidence="5" key="1">
    <citation type="submission" date="2023-01" db="EMBL/GenBank/DDBJ databases">
        <title>The diversity of Class Acidimicrobiia in South China Sea sediment environments and the proposal of Iamia marina sp. nov., a novel species of the genus Iamia.</title>
        <authorList>
            <person name="He Y."/>
            <person name="Tian X."/>
        </authorList>
    </citation>
    <scope>NUCLEOTIDE SEQUENCE</scope>
    <source>
        <strain evidence="5">DSM 19957</strain>
    </source>
</reference>
<dbReference type="InterPro" id="IPR017927">
    <property type="entry name" value="FAD-bd_FR_type"/>
</dbReference>